<sequence>MEEMDLEHHIELHLLANSIDSHTDKLNKLELKGAEIPEHIFVSESDYEKIHPESDKFYFTYEEE</sequence>
<protein>
    <submittedName>
        <fullName evidence="1">Uncharacterized protein</fullName>
    </submittedName>
</protein>
<proteinExistence type="predicted"/>
<dbReference type="EMBL" id="JANDWZ010000029">
    <property type="protein sequence ID" value="MCP9565230.1"/>
    <property type="molecule type" value="Genomic_DNA"/>
</dbReference>
<dbReference type="RefSeq" id="WP_254953279.1">
    <property type="nucleotide sequence ID" value="NZ_JANDWY010000025.1"/>
</dbReference>
<organism evidence="1 2">
    <name type="scientific">Segatella copri</name>
    <dbReference type="NCBI Taxonomy" id="165179"/>
    <lineage>
        <taxon>Bacteria</taxon>
        <taxon>Pseudomonadati</taxon>
        <taxon>Bacteroidota</taxon>
        <taxon>Bacteroidia</taxon>
        <taxon>Bacteroidales</taxon>
        <taxon>Prevotellaceae</taxon>
        <taxon>Segatella</taxon>
    </lineage>
</organism>
<dbReference type="Proteomes" id="UP001205531">
    <property type="component" value="Unassembled WGS sequence"/>
</dbReference>
<evidence type="ECO:0000313" key="2">
    <source>
        <dbReference type="Proteomes" id="UP001205531"/>
    </source>
</evidence>
<evidence type="ECO:0000313" key="1">
    <source>
        <dbReference type="EMBL" id="MCP9565230.1"/>
    </source>
</evidence>
<accession>A0AAW5IQR8</accession>
<name>A0AAW5IQR8_9BACT</name>
<gene>
    <name evidence="1" type="ORF">NNC64_11820</name>
</gene>
<dbReference type="AlphaFoldDB" id="A0AAW5IQR8"/>
<comment type="caution">
    <text evidence="1">The sequence shown here is derived from an EMBL/GenBank/DDBJ whole genome shotgun (WGS) entry which is preliminary data.</text>
</comment>
<reference evidence="1" key="1">
    <citation type="submission" date="2022-07" db="EMBL/GenBank/DDBJ databases">
        <title>Prevotella copri.</title>
        <authorList>
            <person name="Yang C."/>
        </authorList>
    </citation>
    <scope>NUCLEOTIDE SEQUENCE</scope>
    <source>
        <strain evidence="1">HF2107</strain>
    </source>
</reference>